<dbReference type="GO" id="GO:0005829">
    <property type="term" value="C:cytosol"/>
    <property type="evidence" value="ECO:0007669"/>
    <property type="project" value="TreeGrafter"/>
</dbReference>
<evidence type="ECO:0000313" key="6">
    <source>
        <dbReference type="Proteomes" id="UP000675664"/>
    </source>
</evidence>
<reference evidence="5" key="1">
    <citation type="submission" date="2021-04" db="EMBL/GenBank/DDBJ databases">
        <title>Sinoanaerobacter chloroacetimidivorans sp. nov., an obligate anaerobic bacterium isolated from anaerobic sludge.</title>
        <authorList>
            <person name="Bao Y."/>
        </authorList>
    </citation>
    <scope>NUCLEOTIDE SEQUENCE</scope>
    <source>
        <strain evidence="5">BAD-6</strain>
    </source>
</reference>
<comment type="caution">
    <text evidence="5">The sequence shown here is derived from an EMBL/GenBank/DDBJ whole genome shotgun (WGS) entry which is preliminary data.</text>
</comment>
<evidence type="ECO:0000259" key="4">
    <source>
        <dbReference type="Pfam" id="PF01168"/>
    </source>
</evidence>
<dbReference type="Gene3D" id="3.20.20.10">
    <property type="entry name" value="Alanine racemase"/>
    <property type="match status" value="1"/>
</dbReference>
<evidence type="ECO:0000313" key="5">
    <source>
        <dbReference type="EMBL" id="MBR0598040.1"/>
    </source>
</evidence>
<dbReference type="RefSeq" id="WP_227018171.1">
    <property type="nucleotide sequence ID" value="NZ_JAGSND010000005.1"/>
</dbReference>
<dbReference type="SUPFAM" id="SSF51419">
    <property type="entry name" value="PLP-binding barrel"/>
    <property type="match status" value="1"/>
</dbReference>
<dbReference type="PANTHER" id="PTHR30511:SF3">
    <property type="entry name" value="LYSINE RACEMASE"/>
    <property type="match status" value="1"/>
</dbReference>
<evidence type="ECO:0000256" key="2">
    <source>
        <dbReference type="ARBA" id="ARBA00022898"/>
    </source>
</evidence>
<dbReference type="Pfam" id="PF01168">
    <property type="entry name" value="Ala_racemase_N"/>
    <property type="match status" value="1"/>
</dbReference>
<feature type="domain" description="Alanine racemase N-terminal" evidence="4">
    <location>
        <begin position="14"/>
        <end position="229"/>
    </location>
</feature>
<gene>
    <name evidence="5" type="ORF">KCX82_09160</name>
</gene>
<accession>A0A8J7W351</accession>
<organism evidence="5 6">
    <name type="scientific">Sinanaerobacter chloroacetimidivorans</name>
    <dbReference type="NCBI Taxonomy" id="2818044"/>
    <lineage>
        <taxon>Bacteria</taxon>
        <taxon>Bacillati</taxon>
        <taxon>Bacillota</taxon>
        <taxon>Clostridia</taxon>
        <taxon>Peptostreptococcales</taxon>
        <taxon>Anaerovoracaceae</taxon>
        <taxon>Sinanaerobacter</taxon>
    </lineage>
</organism>
<keyword evidence="6" id="KW-1185">Reference proteome</keyword>
<dbReference type="Proteomes" id="UP000675664">
    <property type="component" value="Unassembled WGS sequence"/>
</dbReference>
<dbReference type="PANTHER" id="PTHR30511">
    <property type="entry name" value="ALANINE RACEMASE"/>
    <property type="match status" value="1"/>
</dbReference>
<dbReference type="GO" id="GO:0030170">
    <property type="term" value="F:pyridoxal phosphate binding"/>
    <property type="evidence" value="ECO:0007669"/>
    <property type="project" value="TreeGrafter"/>
</dbReference>
<keyword evidence="3" id="KW-0413">Isomerase</keyword>
<protein>
    <submittedName>
        <fullName evidence="5">Alanine/ornithine racemase family PLP-dependent enzyme</fullName>
    </submittedName>
</protein>
<dbReference type="AlphaFoldDB" id="A0A8J7W351"/>
<proteinExistence type="predicted"/>
<evidence type="ECO:0000256" key="3">
    <source>
        <dbReference type="ARBA" id="ARBA00023235"/>
    </source>
</evidence>
<name>A0A8J7W351_9FIRM</name>
<dbReference type="InterPro" id="IPR001608">
    <property type="entry name" value="Ala_racemase_N"/>
</dbReference>
<sequence>MSNSEIRYPMVELDLKKFRHNIDQVVQICGKQGIGIAGVIKGFTGIPEGANQFAEAGCDFIASSRLEQIEGAIKFGIKTPFMLIRVPMLSEIKDVIRLTQISLNSEAEVLKALNEECIRQQKKHRVILMIDLGDLREGFWDKKELLDAALLVENELSHLELAGVGTNLGCYGSVAATPEKMEELIRDAEMIEKAIGRKLDIISGGATTSFPLVLNGTMPKRINNLRMGEGIILAKDLRDLWGLDMSFMNQDAFTLRAEVIEVKNKPSYPVGEITFDAFGGTGTYVDRGIRKRALLGLGKVDVAFPDMIYPREKGVEVLGASSDHLIIDIEECERDIKVGDVVEFDLCYATIVFATNSPNVRIVCK</sequence>
<dbReference type="CDD" id="cd06815">
    <property type="entry name" value="PLPDE_III_AR_like_1"/>
    <property type="match status" value="1"/>
</dbReference>
<dbReference type="InterPro" id="IPR029066">
    <property type="entry name" value="PLP-binding_barrel"/>
</dbReference>
<reference evidence="5" key="2">
    <citation type="submission" date="2021-04" db="EMBL/GenBank/DDBJ databases">
        <authorList>
            <person name="Liu J."/>
        </authorList>
    </citation>
    <scope>NUCLEOTIDE SEQUENCE</scope>
    <source>
        <strain evidence="5">BAD-6</strain>
    </source>
</reference>
<keyword evidence="2" id="KW-0663">Pyridoxal phosphate</keyword>
<dbReference type="InterPro" id="IPR000821">
    <property type="entry name" value="Ala_racemase"/>
</dbReference>
<comment type="cofactor">
    <cofactor evidence="1">
        <name>pyridoxal 5'-phosphate</name>
        <dbReference type="ChEBI" id="CHEBI:597326"/>
    </cofactor>
</comment>
<dbReference type="EMBL" id="JAGSND010000005">
    <property type="protein sequence ID" value="MBR0598040.1"/>
    <property type="molecule type" value="Genomic_DNA"/>
</dbReference>
<dbReference type="GO" id="GO:0008784">
    <property type="term" value="F:alanine racemase activity"/>
    <property type="evidence" value="ECO:0007669"/>
    <property type="project" value="TreeGrafter"/>
</dbReference>
<evidence type="ECO:0000256" key="1">
    <source>
        <dbReference type="ARBA" id="ARBA00001933"/>
    </source>
</evidence>